<feature type="region of interest" description="Disordered" evidence="2">
    <location>
        <begin position="648"/>
        <end position="696"/>
    </location>
</feature>
<dbReference type="Proteomes" id="UP000010478">
    <property type="component" value="Chromosome"/>
</dbReference>
<feature type="domain" description="CRISPR type III-associated protein" evidence="3">
    <location>
        <begin position="52"/>
        <end position="133"/>
    </location>
</feature>
<dbReference type="STRING" id="179408.Osc7112_0870"/>
<dbReference type="CDD" id="cd09726">
    <property type="entry name" value="RAMP_I_III"/>
    <property type="match status" value="1"/>
</dbReference>
<protein>
    <recommendedName>
        <fullName evidence="3">CRISPR type III-associated protein domain-containing protein</fullName>
    </recommendedName>
</protein>
<gene>
    <name evidence="4" type="ORF">Osc7112_0870</name>
</gene>
<accession>K9VDA3</accession>
<keyword evidence="1" id="KW-0051">Antiviral defense</keyword>
<dbReference type="GO" id="GO:0051607">
    <property type="term" value="P:defense response to virus"/>
    <property type="evidence" value="ECO:0007669"/>
    <property type="project" value="UniProtKB-KW"/>
</dbReference>
<organism evidence="4 5">
    <name type="scientific">Phormidium nigroviride PCC 7112</name>
    <dbReference type="NCBI Taxonomy" id="179408"/>
    <lineage>
        <taxon>Bacteria</taxon>
        <taxon>Bacillati</taxon>
        <taxon>Cyanobacteriota</taxon>
        <taxon>Cyanophyceae</taxon>
        <taxon>Oscillatoriophycideae</taxon>
        <taxon>Oscillatoriales</taxon>
        <taxon>Oscillatoriaceae</taxon>
        <taxon>Phormidium</taxon>
    </lineage>
</organism>
<dbReference type="InterPro" id="IPR005537">
    <property type="entry name" value="RAMP_III_fam"/>
</dbReference>
<dbReference type="PATRIC" id="fig|179408.3.peg.1086"/>
<name>K9VDA3_9CYAN</name>
<dbReference type="EMBL" id="CP003614">
    <property type="protein sequence ID" value="AFZ05447.1"/>
    <property type="molecule type" value="Genomic_DNA"/>
</dbReference>
<evidence type="ECO:0000256" key="2">
    <source>
        <dbReference type="SAM" id="MobiDB-lite"/>
    </source>
</evidence>
<evidence type="ECO:0000256" key="1">
    <source>
        <dbReference type="ARBA" id="ARBA00023118"/>
    </source>
</evidence>
<dbReference type="InterPro" id="IPR023825">
    <property type="entry name" value="CRISPR-assoc_RAMP_BGP1436"/>
</dbReference>
<dbReference type="eggNOG" id="COG1337">
    <property type="taxonomic scope" value="Bacteria"/>
</dbReference>
<dbReference type="HOGENOM" id="CLU_023344_0_0_3"/>
<evidence type="ECO:0000313" key="4">
    <source>
        <dbReference type="EMBL" id="AFZ05447.1"/>
    </source>
</evidence>
<dbReference type="AlphaFoldDB" id="K9VDA3"/>
<evidence type="ECO:0000259" key="3">
    <source>
        <dbReference type="Pfam" id="PF03787"/>
    </source>
</evidence>
<sequence length="696" mass="79296">MNLKHLENVPDNRRAVAPYNFVELPEEIVPAEPIPTHNCYHDNRHTGKIKCTLTTSSPLYIRCGMSSTEFAKFGGKLDEDLIGEETNQKRKILAHFFENPANKYPTIPGSSLRGMLRTLVEIISYSKIDKVADKQLIYRAFADTTSLGEFYRDRLLQEEGEHHYSFLMQAGYLIKTQQGSGWAIQPAKNLVEGASFAKIDISQIKNLVKHPWHDIKHARRVTVDVKPMTWHSHKGGFIELYYAKAIPPSGSSSRSQGVLVETGGMPGKKKMECVIGLPDDKATLISIPDHPDSMIQDYQEQLTKEQKNLLGKDGVLKHMHPVFYLIEEGKLVFFGHTMMFRLPYKESIKKFIPAPNYKFLPDYPYNSPTLDITEAIFGFVRDTKQKENQTQAGRVFISDAKCQKSSAEDIWLKGDITQSMTPKILASPNPTTFQQYLVQNSAIESELKHYENQPNNETVIRGHKLYWHKGSVEQSQIEESNTNKIEEKRSQYTDIKPIKKDVSFEFTICFENLSKVELGALLWVLELAADKNYRLSLGMGKPLGMGAIQIISQLSLSIRHHRYTHLFQECGWETGDNFQVDTKEIKKYCLQKFEDYVLKHTEAQYKSLKDVPRIKSLLTIMCWTGVVENSSRYMEIERKQQPCIGNLGKNGKANEYKNRPVLPTPSQVMKDDKKKNYPGSSPSSGGGNSAAWQRPK</sequence>
<dbReference type="Pfam" id="PF03787">
    <property type="entry name" value="RAMPs"/>
    <property type="match status" value="1"/>
</dbReference>
<proteinExistence type="predicted"/>
<reference evidence="4 5" key="1">
    <citation type="submission" date="2012-05" db="EMBL/GenBank/DDBJ databases">
        <title>Finished chromosome of genome of Oscillatoria sp. PCC 7112.</title>
        <authorList>
            <consortium name="US DOE Joint Genome Institute"/>
            <person name="Gugger M."/>
            <person name="Coursin T."/>
            <person name="Rippka R."/>
            <person name="Tandeau De Marsac N."/>
            <person name="Huntemann M."/>
            <person name="Wei C.-L."/>
            <person name="Han J."/>
            <person name="Detter J.C."/>
            <person name="Han C."/>
            <person name="Tapia R."/>
            <person name="Davenport K."/>
            <person name="Daligault H."/>
            <person name="Erkkila T."/>
            <person name="Gu W."/>
            <person name="Munk A.C.C."/>
            <person name="Teshima H."/>
            <person name="Xu Y."/>
            <person name="Chain P."/>
            <person name="Chen A."/>
            <person name="Krypides N."/>
            <person name="Mavromatis K."/>
            <person name="Markowitz V."/>
            <person name="Szeto E."/>
            <person name="Ivanova N."/>
            <person name="Mikhailova N."/>
            <person name="Ovchinnikova G."/>
            <person name="Pagani I."/>
            <person name="Pati A."/>
            <person name="Goodwin L."/>
            <person name="Peters L."/>
            <person name="Pitluck S."/>
            <person name="Woyke T."/>
            <person name="Kerfeld C."/>
        </authorList>
    </citation>
    <scope>NUCLEOTIDE SEQUENCE [LARGE SCALE GENOMIC DNA]</scope>
    <source>
        <strain evidence="4 5">PCC 7112</strain>
    </source>
</reference>
<dbReference type="NCBIfam" id="TIGR03986">
    <property type="entry name" value="TIGR03986 family CRISPR-associated RAMP protein"/>
    <property type="match status" value="1"/>
</dbReference>
<dbReference type="RefSeq" id="WP_015174775.1">
    <property type="nucleotide sequence ID" value="NC_019729.1"/>
</dbReference>
<evidence type="ECO:0000313" key="5">
    <source>
        <dbReference type="Proteomes" id="UP000010478"/>
    </source>
</evidence>
<dbReference type="OrthoDB" id="5362408at2"/>
<dbReference type="KEGG" id="oni:Osc7112_0870"/>
<keyword evidence="5" id="KW-1185">Reference proteome</keyword>